<dbReference type="Proteomes" id="UP000580250">
    <property type="component" value="Unassembled WGS sequence"/>
</dbReference>
<keyword evidence="1" id="KW-0812">Transmembrane</keyword>
<sequence>MFRKLFPGNSRSAAISTTTANIRRTSISVSVIHRVHLQQQSIQSNQRKILYEMLKSKAFFVQGFYMSLSLLARYSGFHLIPLFCLFLYGNGVQSINERATINVMGNVLILVSVKIWNPNYSLWGYALVCLE</sequence>
<dbReference type="EMBL" id="CAJEWN010001290">
    <property type="protein sequence ID" value="CAD2196204.1"/>
    <property type="molecule type" value="Genomic_DNA"/>
</dbReference>
<keyword evidence="1" id="KW-1133">Transmembrane helix</keyword>
<proteinExistence type="predicted"/>
<evidence type="ECO:0000256" key="1">
    <source>
        <dbReference type="SAM" id="Phobius"/>
    </source>
</evidence>
<accession>A0A6V7XA89</accession>
<comment type="caution">
    <text evidence="2">The sequence shown here is derived from an EMBL/GenBank/DDBJ whole genome shotgun (WGS) entry which is preliminary data.</text>
</comment>
<evidence type="ECO:0000313" key="3">
    <source>
        <dbReference type="Proteomes" id="UP000580250"/>
    </source>
</evidence>
<name>A0A6V7XA89_MELEN</name>
<dbReference type="AlphaFoldDB" id="A0A6V7XA89"/>
<organism evidence="2 3">
    <name type="scientific">Meloidogyne enterolobii</name>
    <name type="common">Root-knot nematode worm</name>
    <name type="synonym">Meloidogyne mayaguensis</name>
    <dbReference type="NCBI Taxonomy" id="390850"/>
    <lineage>
        <taxon>Eukaryota</taxon>
        <taxon>Metazoa</taxon>
        <taxon>Ecdysozoa</taxon>
        <taxon>Nematoda</taxon>
        <taxon>Chromadorea</taxon>
        <taxon>Rhabditida</taxon>
        <taxon>Tylenchina</taxon>
        <taxon>Tylenchomorpha</taxon>
        <taxon>Tylenchoidea</taxon>
        <taxon>Meloidogynidae</taxon>
        <taxon>Meloidogyninae</taxon>
        <taxon>Meloidogyne</taxon>
    </lineage>
</organism>
<protein>
    <submittedName>
        <fullName evidence="2">Uncharacterized protein</fullName>
    </submittedName>
</protein>
<gene>
    <name evidence="2" type="ORF">MENT_LOCUS49357</name>
</gene>
<reference evidence="2 3" key="1">
    <citation type="submission" date="2020-08" db="EMBL/GenBank/DDBJ databases">
        <authorList>
            <person name="Koutsovoulos G."/>
            <person name="Danchin GJ E."/>
        </authorList>
    </citation>
    <scope>NUCLEOTIDE SEQUENCE [LARGE SCALE GENOMIC DNA]</scope>
</reference>
<feature type="transmembrane region" description="Helical" evidence="1">
    <location>
        <begin position="64"/>
        <end position="87"/>
    </location>
</feature>
<keyword evidence="1" id="KW-0472">Membrane</keyword>
<evidence type="ECO:0000313" key="2">
    <source>
        <dbReference type="EMBL" id="CAD2196204.1"/>
    </source>
</evidence>